<dbReference type="Proteomes" id="UP000053766">
    <property type="component" value="Unassembled WGS sequence"/>
</dbReference>
<dbReference type="OrthoDB" id="5849779at2759"/>
<proteinExistence type="predicted"/>
<organism evidence="2 3">
    <name type="scientific">Dictyocaulus viviparus</name>
    <name type="common">Bovine lungworm</name>
    <dbReference type="NCBI Taxonomy" id="29172"/>
    <lineage>
        <taxon>Eukaryota</taxon>
        <taxon>Metazoa</taxon>
        <taxon>Ecdysozoa</taxon>
        <taxon>Nematoda</taxon>
        <taxon>Chromadorea</taxon>
        <taxon>Rhabditida</taxon>
        <taxon>Rhabditina</taxon>
        <taxon>Rhabditomorpha</taxon>
        <taxon>Strongyloidea</taxon>
        <taxon>Metastrongylidae</taxon>
        <taxon>Dictyocaulus</taxon>
    </lineage>
</organism>
<accession>A0A0D8XXJ6</accession>
<evidence type="ECO:0000256" key="1">
    <source>
        <dbReference type="SAM" id="SignalP"/>
    </source>
</evidence>
<name>A0A0D8XXJ6_DICVI</name>
<feature type="chain" id="PRO_5012384585" description="CX domain-containing protein" evidence="1">
    <location>
        <begin position="16"/>
        <end position="151"/>
    </location>
</feature>
<feature type="signal peptide" evidence="1">
    <location>
        <begin position="1"/>
        <end position="15"/>
    </location>
</feature>
<keyword evidence="3" id="KW-1185">Reference proteome</keyword>
<dbReference type="AlphaFoldDB" id="A0A0D8XXJ6"/>
<keyword evidence="1" id="KW-0732">Signal</keyword>
<sequence length="151" mass="17447">MKILLLITVINGAVFENDLICTERFPIVESVDIVKKLITKYAVSVIRNDEDGVKWLNYLFVRNDGFQIDGTTYFLNDNNLPPEMTFYFDSSLQLNSVPIFVVDDEHLRTWRPDYPDMTYALTKISHRCDYGRVACGLRCCHGDTVAVQKVW</sequence>
<dbReference type="EMBL" id="KN716237">
    <property type="protein sequence ID" value="KJH49373.1"/>
    <property type="molecule type" value="Genomic_DNA"/>
</dbReference>
<evidence type="ECO:0008006" key="4">
    <source>
        <dbReference type="Google" id="ProtNLM"/>
    </source>
</evidence>
<gene>
    <name evidence="2" type="ORF">DICVIV_04513</name>
</gene>
<evidence type="ECO:0000313" key="3">
    <source>
        <dbReference type="Proteomes" id="UP000053766"/>
    </source>
</evidence>
<protein>
    <recommendedName>
        <fullName evidence="4">CX domain-containing protein</fullName>
    </recommendedName>
</protein>
<evidence type="ECO:0000313" key="2">
    <source>
        <dbReference type="EMBL" id="KJH49373.1"/>
    </source>
</evidence>
<reference evidence="3" key="2">
    <citation type="journal article" date="2016" name="Sci. Rep.">
        <title>Dictyocaulus viviparus genome, variome and transcriptome elucidate lungworm biology and support future intervention.</title>
        <authorList>
            <person name="McNulty S.N."/>
            <person name="Strube C."/>
            <person name="Rosa B.A."/>
            <person name="Martin J.C."/>
            <person name="Tyagi R."/>
            <person name="Choi Y.J."/>
            <person name="Wang Q."/>
            <person name="Hallsworth Pepin K."/>
            <person name="Zhang X."/>
            <person name="Ozersky P."/>
            <person name="Wilson R.K."/>
            <person name="Sternberg P.W."/>
            <person name="Gasser R.B."/>
            <person name="Mitreva M."/>
        </authorList>
    </citation>
    <scope>NUCLEOTIDE SEQUENCE [LARGE SCALE GENOMIC DNA]</scope>
    <source>
        <strain evidence="3">HannoverDv2000</strain>
    </source>
</reference>
<reference evidence="2 3" key="1">
    <citation type="submission" date="2013-11" db="EMBL/GenBank/DDBJ databases">
        <title>Draft genome of the bovine lungworm Dictyocaulus viviparus.</title>
        <authorList>
            <person name="Mitreva M."/>
        </authorList>
    </citation>
    <scope>NUCLEOTIDE SEQUENCE [LARGE SCALE GENOMIC DNA]</scope>
    <source>
        <strain evidence="2 3">HannoverDv2000</strain>
    </source>
</reference>